<name>A0ABY8HEU8_ENSAD</name>
<feature type="region of interest" description="Disordered" evidence="1">
    <location>
        <begin position="262"/>
        <end position="335"/>
    </location>
</feature>
<evidence type="ECO:0000313" key="2">
    <source>
        <dbReference type="EMBL" id="WFP90631.1"/>
    </source>
</evidence>
<evidence type="ECO:0000256" key="1">
    <source>
        <dbReference type="SAM" id="MobiDB-lite"/>
    </source>
</evidence>
<feature type="compositionally biased region" description="Basic and acidic residues" evidence="1">
    <location>
        <begin position="208"/>
        <end position="218"/>
    </location>
</feature>
<feature type="region of interest" description="Disordered" evidence="1">
    <location>
        <begin position="352"/>
        <end position="435"/>
    </location>
</feature>
<feature type="compositionally biased region" description="Low complexity" evidence="1">
    <location>
        <begin position="352"/>
        <end position="364"/>
    </location>
</feature>
<feature type="region of interest" description="Disordered" evidence="1">
    <location>
        <begin position="465"/>
        <end position="530"/>
    </location>
</feature>
<dbReference type="EMBL" id="CP121308">
    <property type="protein sequence ID" value="WFP90631.1"/>
    <property type="molecule type" value="Genomic_DNA"/>
</dbReference>
<gene>
    <name evidence="2" type="ORF">P4B07_19110</name>
</gene>
<keyword evidence="3" id="KW-1185">Reference proteome</keyword>
<feature type="compositionally biased region" description="Polar residues" evidence="1">
    <location>
        <begin position="365"/>
        <end position="376"/>
    </location>
</feature>
<feature type="compositionally biased region" description="Acidic residues" evidence="1">
    <location>
        <begin position="292"/>
        <end position="305"/>
    </location>
</feature>
<feature type="region of interest" description="Disordered" evidence="1">
    <location>
        <begin position="186"/>
        <end position="236"/>
    </location>
</feature>
<reference evidence="2 3" key="1">
    <citation type="submission" date="2023-03" db="EMBL/GenBank/DDBJ databases">
        <title>Comparative genome and transcriptome analysis combination mining strategies for increasing vitamin B12 production of Ensifer adhaerens strain.</title>
        <authorList>
            <person name="Yongheng L."/>
        </authorList>
    </citation>
    <scope>NUCLEOTIDE SEQUENCE [LARGE SCALE GENOMIC DNA]</scope>
    <source>
        <strain evidence="2 3">Casida A-T305</strain>
    </source>
</reference>
<accession>A0ABY8HEU8</accession>
<dbReference type="GeneID" id="29519602"/>
<dbReference type="RefSeq" id="WP_034804724.1">
    <property type="nucleotide sequence ID" value="NZ_CP015880.1"/>
</dbReference>
<protein>
    <recommendedName>
        <fullName evidence="4">Chemotaxis protein MotC</fullName>
    </recommendedName>
</protein>
<evidence type="ECO:0000313" key="3">
    <source>
        <dbReference type="Proteomes" id="UP001214094"/>
    </source>
</evidence>
<organism evidence="2 3">
    <name type="scientific">Ensifer adhaerens</name>
    <name type="common">Sinorhizobium morelense</name>
    <dbReference type="NCBI Taxonomy" id="106592"/>
    <lineage>
        <taxon>Bacteria</taxon>
        <taxon>Pseudomonadati</taxon>
        <taxon>Pseudomonadota</taxon>
        <taxon>Alphaproteobacteria</taxon>
        <taxon>Hyphomicrobiales</taxon>
        <taxon>Rhizobiaceae</taxon>
        <taxon>Sinorhizobium/Ensifer group</taxon>
        <taxon>Ensifer</taxon>
    </lineage>
</organism>
<proteinExistence type="predicted"/>
<sequence length="530" mass="55049">MLIPIQAARTAAATEETSARTLQPAAPLTASQRGEAIQKILDALTRHLSGREILSKDALVRLMEDLARILKFPPLPQEGGRDFVRRLVAFLESMPTSDRLLLERQLGGRNLSIRVGLLADLPAIRNGTSAPGGTATPMPAQARDVILRNPSLQPALPFSQTAARTPLGGEVALLQAVLRKTFSVGNDVTEPQGEDLDAAGTEAPSKSGSEKPTERGEARANAAKSASSGDTPIGSAASLLAGEGEIAEAASLSGPIAEAEQDLQSGEVGHGETEAPAGDSAATPLEAHGADEMEAADTIEGEDPDGTYGPLPDADEEDGHRTTAAGRNDPEVRSARVLSEAIKTLIRDSLALPAGAADGDPGSATQQTDEPATQPQPAAKEAGMRIADAAARQRAVMDAGTTLPSLLDDRSEETAAPPRGPTDIRPQRATDEQTVQQMIARLVENGLPREAIPFAMIPYPVAAGEVEGEDHSRGMPGGSGEDAASEEETAQEGGDGNPEDGEPTGEAMQEGEAQETPDAYDLYRRLGGLG</sequence>
<evidence type="ECO:0008006" key="4">
    <source>
        <dbReference type="Google" id="ProtNLM"/>
    </source>
</evidence>
<dbReference type="Proteomes" id="UP001214094">
    <property type="component" value="Chromosome"/>
</dbReference>